<evidence type="ECO:0000256" key="1">
    <source>
        <dbReference type="ARBA" id="ARBA00004141"/>
    </source>
</evidence>
<evidence type="ECO:0000256" key="6">
    <source>
        <dbReference type="RuleBase" id="RU003943"/>
    </source>
</evidence>
<feature type="transmembrane region" description="Helical" evidence="7">
    <location>
        <begin position="95"/>
        <end position="114"/>
    </location>
</feature>
<evidence type="ECO:0000256" key="7">
    <source>
        <dbReference type="SAM" id="Phobius"/>
    </source>
</evidence>
<feature type="transmembrane region" description="Helical" evidence="7">
    <location>
        <begin position="247"/>
        <end position="264"/>
    </location>
</feature>
<dbReference type="PANTHER" id="PTHR30477">
    <property type="entry name" value="ABC-TRANSPORTER METAL-BINDING PROTEIN"/>
    <property type="match status" value="1"/>
</dbReference>
<dbReference type="RefSeq" id="WP_253885079.1">
    <property type="nucleotide sequence ID" value="NZ_BAAAVB010000006.1"/>
</dbReference>
<gene>
    <name evidence="8" type="ORF">LV75_000622</name>
</gene>
<keyword evidence="3 6" id="KW-0812">Transmembrane</keyword>
<evidence type="ECO:0000313" key="9">
    <source>
        <dbReference type="Proteomes" id="UP001205185"/>
    </source>
</evidence>
<keyword evidence="6" id="KW-0813">Transport</keyword>
<comment type="caution">
    <text evidence="8">The sequence shown here is derived from an EMBL/GenBank/DDBJ whole genome shotgun (WGS) entry which is preliminary data.</text>
</comment>
<accession>A0ABT1I691</accession>
<evidence type="ECO:0000256" key="4">
    <source>
        <dbReference type="ARBA" id="ARBA00022989"/>
    </source>
</evidence>
<dbReference type="Proteomes" id="UP001205185">
    <property type="component" value="Unassembled WGS sequence"/>
</dbReference>
<evidence type="ECO:0000256" key="3">
    <source>
        <dbReference type="ARBA" id="ARBA00022692"/>
    </source>
</evidence>
<keyword evidence="9" id="KW-1185">Reference proteome</keyword>
<evidence type="ECO:0000256" key="2">
    <source>
        <dbReference type="ARBA" id="ARBA00008034"/>
    </source>
</evidence>
<proteinExistence type="inferred from homology"/>
<evidence type="ECO:0000256" key="5">
    <source>
        <dbReference type="ARBA" id="ARBA00023136"/>
    </source>
</evidence>
<comment type="subcellular location">
    <subcellularLocation>
        <location evidence="6">Cell membrane</location>
        <topology evidence="6">Multi-pass membrane protein</topology>
    </subcellularLocation>
    <subcellularLocation>
        <location evidence="1">Membrane</location>
        <topology evidence="1">Multi-pass membrane protein</topology>
    </subcellularLocation>
</comment>
<keyword evidence="5 7" id="KW-0472">Membrane</keyword>
<evidence type="ECO:0000313" key="8">
    <source>
        <dbReference type="EMBL" id="MCP2268136.1"/>
    </source>
</evidence>
<name>A0ABT1I691_9PSEU</name>
<protein>
    <submittedName>
        <fullName evidence="8">Zinc transport system permease protein</fullName>
    </submittedName>
</protein>
<dbReference type="InterPro" id="IPR001626">
    <property type="entry name" value="ABC_TroCD"/>
</dbReference>
<dbReference type="InterPro" id="IPR037294">
    <property type="entry name" value="ABC_BtuC-like"/>
</dbReference>
<reference evidence="8 9" key="1">
    <citation type="submission" date="2022-06" db="EMBL/GenBank/DDBJ databases">
        <title>Genomic Encyclopedia of Archaeal and Bacterial Type Strains, Phase II (KMG-II): from individual species to whole genera.</title>
        <authorList>
            <person name="Goeker M."/>
        </authorList>
    </citation>
    <scope>NUCLEOTIDE SEQUENCE [LARGE SCALE GENOMIC DNA]</scope>
    <source>
        <strain evidence="8 9">DSM 44255</strain>
    </source>
</reference>
<dbReference type="Pfam" id="PF00950">
    <property type="entry name" value="ABC-3"/>
    <property type="match status" value="1"/>
</dbReference>
<feature type="transmembrane region" description="Helical" evidence="7">
    <location>
        <begin position="12"/>
        <end position="35"/>
    </location>
</feature>
<feature type="transmembrane region" description="Helical" evidence="7">
    <location>
        <begin position="217"/>
        <end position="241"/>
    </location>
</feature>
<organism evidence="8 9">
    <name type="scientific">Actinokineospora diospyrosa</name>
    <dbReference type="NCBI Taxonomy" id="103728"/>
    <lineage>
        <taxon>Bacteria</taxon>
        <taxon>Bacillati</taxon>
        <taxon>Actinomycetota</taxon>
        <taxon>Actinomycetes</taxon>
        <taxon>Pseudonocardiales</taxon>
        <taxon>Pseudonocardiaceae</taxon>
        <taxon>Actinokineospora</taxon>
    </lineage>
</organism>
<comment type="similarity">
    <text evidence="2 6">Belongs to the ABC-3 integral membrane protein family.</text>
</comment>
<dbReference type="EMBL" id="JAMTCO010000002">
    <property type="protein sequence ID" value="MCP2268136.1"/>
    <property type="molecule type" value="Genomic_DNA"/>
</dbReference>
<dbReference type="SUPFAM" id="SSF81345">
    <property type="entry name" value="ABC transporter involved in vitamin B12 uptake, BtuC"/>
    <property type="match status" value="1"/>
</dbReference>
<sequence length="269" mass="26839">MSDLAELLGVAAVQRAGVGLVLGAIALPAVGVVIVGLDIYPVRFAIMHVALLGSAIGLLTGTDPVVWALVLCAAAGGGLAPFATRPGGLSGAMGLLMSLAIAVALLVLSVSGVNANGAFELLWGSILSTRPVDLTVLGVLAVGVPALFWWRRHDLSLLLHDRELAVASGVRAGPLTVALLVVVAVAIAGAIKLTGALLVDALTLLPALAARRIGRGLTGMVLAAMAIGLAVAVVGLLLALVLDQPPGPILVLVAGVVALLAQVVKRGEP</sequence>
<dbReference type="PANTHER" id="PTHR30477:SF19">
    <property type="entry name" value="METAL ABC TRANSPORTER PERMEASE"/>
    <property type="match status" value="1"/>
</dbReference>
<dbReference type="Gene3D" id="1.10.3470.10">
    <property type="entry name" value="ABC transporter involved in vitamin B12 uptake, BtuC"/>
    <property type="match status" value="1"/>
</dbReference>
<keyword evidence="4 7" id="KW-1133">Transmembrane helix</keyword>
<feature type="transmembrane region" description="Helical" evidence="7">
    <location>
        <begin position="134"/>
        <end position="152"/>
    </location>
</feature>